<dbReference type="STRING" id="1610491.AAV94_07365"/>
<dbReference type="PANTHER" id="PTHR38602">
    <property type="entry name" value="INNER MEMBRANE PROTEIN-RELATED"/>
    <property type="match status" value="1"/>
</dbReference>
<dbReference type="AlphaFoldDB" id="A0A0U1PZU6"/>
<proteinExistence type="predicted"/>
<organism evidence="2 3">
    <name type="scientific">Lampropedia cohaerens</name>
    <dbReference type="NCBI Taxonomy" id="1610491"/>
    <lineage>
        <taxon>Bacteria</taxon>
        <taxon>Pseudomonadati</taxon>
        <taxon>Pseudomonadota</taxon>
        <taxon>Betaproteobacteria</taxon>
        <taxon>Burkholderiales</taxon>
        <taxon>Comamonadaceae</taxon>
        <taxon>Lampropedia</taxon>
    </lineage>
</organism>
<sequence length="61" mass="6762">MSSQVLWLAIALVLLLEGLLPFFAPRLWLRMMDELGRQGEHAVRLAGLCSIAAGLVMLWLA</sequence>
<reference evidence="2 3" key="1">
    <citation type="submission" date="2015-05" db="EMBL/GenBank/DDBJ databases">
        <title>Draft genome sequence of Lampropedia sp. CT6, isolated from the microbial mat of a hot water spring, located at Manikaran, India.</title>
        <authorList>
            <person name="Tripathi C."/>
            <person name="Rani P."/>
            <person name="Mahato N.K."/>
            <person name="Lal R."/>
        </authorList>
    </citation>
    <scope>NUCLEOTIDE SEQUENCE [LARGE SCALE GENOMIC DNA]</scope>
    <source>
        <strain evidence="2 3">CT6</strain>
    </source>
</reference>
<keyword evidence="1" id="KW-1133">Transmembrane helix</keyword>
<feature type="transmembrane region" description="Helical" evidence="1">
    <location>
        <begin position="6"/>
        <end position="29"/>
    </location>
</feature>
<dbReference type="RefSeq" id="WP_046741683.1">
    <property type="nucleotide sequence ID" value="NZ_LBNQ01000023.1"/>
</dbReference>
<name>A0A0U1PZU6_9BURK</name>
<evidence type="ECO:0000313" key="2">
    <source>
        <dbReference type="EMBL" id="KKW67981.1"/>
    </source>
</evidence>
<dbReference type="Pfam" id="PF09838">
    <property type="entry name" value="DUF2065"/>
    <property type="match status" value="1"/>
</dbReference>
<keyword evidence="1" id="KW-0812">Transmembrane</keyword>
<keyword evidence="3" id="KW-1185">Reference proteome</keyword>
<feature type="transmembrane region" description="Helical" evidence="1">
    <location>
        <begin position="41"/>
        <end position="60"/>
    </location>
</feature>
<protein>
    <recommendedName>
        <fullName evidence="4">DUF2065 domain-containing protein</fullName>
    </recommendedName>
</protein>
<dbReference type="PANTHER" id="PTHR38602:SF1">
    <property type="entry name" value="INNER MEMBRANE PROTEIN"/>
    <property type="match status" value="1"/>
</dbReference>
<dbReference type="OrthoDB" id="9182237at2"/>
<accession>A0A0U1PZU6</accession>
<dbReference type="EMBL" id="LBNQ01000023">
    <property type="protein sequence ID" value="KKW67981.1"/>
    <property type="molecule type" value="Genomic_DNA"/>
</dbReference>
<evidence type="ECO:0000313" key="3">
    <source>
        <dbReference type="Proteomes" id="UP000050580"/>
    </source>
</evidence>
<dbReference type="InterPro" id="IPR019201">
    <property type="entry name" value="DUF2065"/>
</dbReference>
<evidence type="ECO:0000256" key="1">
    <source>
        <dbReference type="SAM" id="Phobius"/>
    </source>
</evidence>
<evidence type="ECO:0008006" key="4">
    <source>
        <dbReference type="Google" id="ProtNLM"/>
    </source>
</evidence>
<comment type="caution">
    <text evidence="2">The sequence shown here is derived from an EMBL/GenBank/DDBJ whole genome shotgun (WGS) entry which is preliminary data.</text>
</comment>
<dbReference type="Proteomes" id="UP000050580">
    <property type="component" value="Unassembled WGS sequence"/>
</dbReference>
<keyword evidence="1" id="KW-0472">Membrane</keyword>
<gene>
    <name evidence="2" type="ORF">AAV94_07365</name>
</gene>